<gene>
    <name evidence="2" type="ORF">P0Y53_02040</name>
</gene>
<dbReference type="Gene3D" id="3.30.2310.20">
    <property type="entry name" value="RelE-like"/>
    <property type="match status" value="1"/>
</dbReference>
<dbReference type="AlphaFoldDB" id="A0AAJ5WVC0"/>
<dbReference type="EMBL" id="CP119311">
    <property type="protein sequence ID" value="WEK36268.1"/>
    <property type="molecule type" value="Genomic_DNA"/>
</dbReference>
<dbReference type="InterPro" id="IPR007712">
    <property type="entry name" value="RelE/ParE_toxin"/>
</dbReference>
<proteinExistence type="predicted"/>
<dbReference type="InterPro" id="IPR035093">
    <property type="entry name" value="RelE/ParE_toxin_dom_sf"/>
</dbReference>
<accession>A0AAJ5WVC0</accession>
<dbReference type="Proteomes" id="UP001220610">
    <property type="component" value="Chromosome"/>
</dbReference>
<evidence type="ECO:0000313" key="2">
    <source>
        <dbReference type="EMBL" id="WEK36268.1"/>
    </source>
</evidence>
<protein>
    <submittedName>
        <fullName evidence="2">Type II toxin-antitoxin system RelE/ParE family toxin</fullName>
    </submittedName>
</protein>
<evidence type="ECO:0000256" key="1">
    <source>
        <dbReference type="ARBA" id="ARBA00022649"/>
    </source>
</evidence>
<organism evidence="2 3">
    <name type="scientific">Candidatus Pseudobacter hemicellulosilyticus</name>
    <dbReference type="NCBI Taxonomy" id="3121375"/>
    <lineage>
        <taxon>Bacteria</taxon>
        <taxon>Pseudomonadati</taxon>
        <taxon>Bacteroidota</taxon>
        <taxon>Chitinophagia</taxon>
        <taxon>Chitinophagales</taxon>
        <taxon>Chitinophagaceae</taxon>
        <taxon>Pseudobacter</taxon>
    </lineage>
</organism>
<evidence type="ECO:0000313" key="3">
    <source>
        <dbReference type="Proteomes" id="UP001220610"/>
    </source>
</evidence>
<keyword evidence="1" id="KW-1277">Toxin-antitoxin system</keyword>
<reference evidence="2" key="1">
    <citation type="submission" date="2023-03" db="EMBL/GenBank/DDBJ databases">
        <title>Andean soil-derived lignocellulolytic bacterial consortium as a source of novel taxa and putative plastic-active enzymes.</title>
        <authorList>
            <person name="Diaz-Garcia L."/>
            <person name="Chuvochina M."/>
            <person name="Feuerriegel G."/>
            <person name="Bunk B."/>
            <person name="Sproer C."/>
            <person name="Streit W.R."/>
            <person name="Rodriguez L.M."/>
            <person name="Overmann J."/>
            <person name="Jimenez D.J."/>
        </authorList>
    </citation>
    <scope>NUCLEOTIDE SEQUENCE</scope>
    <source>
        <strain evidence="2">MAG 7</strain>
    </source>
</reference>
<sequence>MAEEVIEEVLWTDSAKLTFSKIVDYLSEEWTEREVGNFVKHVNDMLSALKSFPEMCRPSQKRKYVRIGILNRHTQMVYHYRPGQKQLTVLLFWNFKQDPSRFKY</sequence>
<name>A0AAJ5WVC0_9BACT</name>
<dbReference type="Pfam" id="PF05016">
    <property type="entry name" value="ParE_toxin"/>
    <property type="match status" value="1"/>
</dbReference>